<dbReference type="PANTHER" id="PTHR36503:SF2">
    <property type="entry name" value="BLR2408 PROTEIN"/>
    <property type="match status" value="1"/>
</dbReference>
<evidence type="ECO:0000313" key="2">
    <source>
        <dbReference type="EMBL" id="MDW5597341.1"/>
    </source>
</evidence>
<dbReference type="PROSITE" id="PS51819">
    <property type="entry name" value="VOC"/>
    <property type="match status" value="1"/>
</dbReference>
<protein>
    <submittedName>
        <fullName evidence="2">VOC family protein</fullName>
    </submittedName>
</protein>
<dbReference type="Pfam" id="PF00903">
    <property type="entry name" value="Glyoxalase"/>
    <property type="match status" value="1"/>
</dbReference>
<name>A0ABU4HVP2_9ACTN</name>
<evidence type="ECO:0000259" key="1">
    <source>
        <dbReference type="PROSITE" id="PS51819"/>
    </source>
</evidence>
<proteinExistence type="predicted"/>
<dbReference type="InterPro" id="IPR037523">
    <property type="entry name" value="VOC_core"/>
</dbReference>
<evidence type="ECO:0000313" key="3">
    <source>
        <dbReference type="Proteomes" id="UP001284601"/>
    </source>
</evidence>
<dbReference type="Proteomes" id="UP001284601">
    <property type="component" value="Unassembled WGS sequence"/>
</dbReference>
<dbReference type="SUPFAM" id="SSF54593">
    <property type="entry name" value="Glyoxalase/Bleomycin resistance protein/Dihydroxybiphenyl dioxygenase"/>
    <property type="match status" value="1"/>
</dbReference>
<accession>A0ABU4HVP2</accession>
<feature type="domain" description="VOC" evidence="1">
    <location>
        <begin position="3"/>
        <end position="128"/>
    </location>
</feature>
<sequence length="144" mass="15760">MSRLVFLNLPVTDVKASKAFFSKLGFTFNEKFEDDTTTCMVINEGASYAMLMEHEKFASFAVKPFADPATSTQSLISVSAEDRAGVDSFADAALAAGGKPAKEPQDYGFMYGRSFFDLDGHHWEVMWMDQAAVEAGPAEYAEQG</sequence>
<dbReference type="InterPro" id="IPR029068">
    <property type="entry name" value="Glyas_Bleomycin-R_OHBP_Dase"/>
</dbReference>
<dbReference type="InterPro" id="IPR004360">
    <property type="entry name" value="Glyas_Fos-R_dOase_dom"/>
</dbReference>
<dbReference type="EMBL" id="JAWSTH010000083">
    <property type="protein sequence ID" value="MDW5597341.1"/>
    <property type="molecule type" value="Genomic_DNA"/>
</dbReference>
<reference evidence="3" key="1">
    <citation type="submission" date="2023-07" db="EMBL/GenBank/DDBJ databases">
        <title>Conexibacter stalactiti sp. nov., isolated from stalactites in a lava cave and emended description of the genus Conexibacter.</title>
        <authorList>
            <person name="Lee S.D."/>
        </authorList>
    </citation>
    <scope>NUCLEOTIDE SEQUENCE [LARGE SCALE GENOMIC DNA]</scope>
    <source>
        <strain evidence="3">KCTC 39840</strain>
    </source>
</reference>
<keyword evidence="3" id="KW-1185">Reference proteome</keyword>
<comment type="caution">
    <text evidence="2">The sequence shown here is derived from an EMBL/GenBank/DDBJ whole genome shotgun (WGS) entry which is preliminary data.</text>
</comment>
<gene>
    <name evidence="2" type="ORF">R7226_23540</name>
</gene>
<organism evidence="2 3">
    <name type="scientific">Conexibacter stalactiti</name>
    <dbReference type="NCBI Taxonomy" id="1940611"/>
    <lineage>
        <taxon>Bacteria</taxon>
        <taxon>Bacillati</taxon>
        <taxon>Actinomycetota</taxon>
        <taxon>Thermoleophilia</taxon>
        <taxon>Solirubrobacterales</taxon>
        <taxon>Conexibacteraceae</taxon>
        <taxon>Conexibacter</taxon>
    </lineage>
</organism>
<dbReference type="RefSeq" id="WP_318599805.1">
    <property type="nucleotide sequence ID" value="NZ_JAWSTH010000083.1"/>
</dbReference>
<dbReference type="Gene3D" id="3.10.180.10">
    <property type="entry name" value="2,3-Dihydroxybiphenyl 1,2-Dioxygenase, domain 1"/>
    <property type="match status" value="1"/>
</dbReference>
<reference evidence="2 3" key="2">
    <citation type="submission" date="2023-10" db="EMBL/GenBank/DDBJ databases">
        <authorList>
            <person name="Han X.F."/>
        </authorList>
    </citation>
    <scope>NUCLEOTIDE SEQUENCE [LARGE SCALE GENOMIC DNA]</scope>
    <source>
        <strain evidence="2 3">KCTC 39840</strain>
    </source>
</reference>
<dbReference type="PANTHER" id="PTHR36503">
    <property type="entry name" value="BLR2520 PROTEIN"/>
    <property type="match status" value="1"/>
</dbReference>